<sequence>MIVKAPKKIASLIGETSPYLFENAEKIDFNQSSTEIPLYKSFESYEKENFSDLLKILSTLGSLSLANELKTNDKRYFLGERLRIRKISYTQPSGLLSVKIASQLESSQKGRALIEIVDENTKIFQMEMDYFIIDEPSFNKIFESHYSAEQNKAFTSVFPSSSFEYLNEEKFNITIEEFTRNHCLGHFDNYEIVPAAFVGKCILKNIFESSTDPNLEIENIEIFLNKAMPINTVFTVNVKILRVSKNLKKYKCTVTDTKTEYGHYFITIKNQPTF</sequence>
<proteinExistence type="predicted"/>
<dbReference type="AlphaFoldDB" id="A0A9X3C987"/>
<dbReference type="EMBL" id="JAOZEV010000015">
    <property type="protein sequence ID" value="MCV9933934.1"/>
    <property type="molecule type" value="Genomic_DNA"/>
</dbReference>
<dbReference type="Proteomes" id="UP001151133">
    <property type="component" value="Unassembled WGS sequence"/>
</dbReference>
<gene>
    <name evidence="1" type="ORF">OIU80_16750</name>
</gene>
<organism evidence="1 2">
    <name type="scientific">Flavobacterium frigoritolerans</name>
    <dbReference type="NCBI Taxonomy" id="2987686"/>
    <lineage>
        <taxon>Bacteria</taxon>
        <taxon>Pseudomonadati</taxon>
        <taxon>Bacteroidota</taxon>
        <taxon>Flavobacteriia</taxon>
        <taxon>Flavobacteriales</taxon>
        <taxon>Flavobacteriaceae</taxon>
        <taxon>Flavobacterium</taxon>
    </lineage>
</organism>
<name>A0A9X3C987_9FLAO</name>
<accession>A0A9X3C987</accession>
<dbReference type="RefSeq" id="WP_264288134.1">
    <property type="nucleotide sequence ID" value="NZ_JAOZEV010000015.1"/>
</dbReference>
<keyword evidence="2" id="KW-1185">Reference proteome</keyword>
<evidence type="ECO:0000313" key="2">
    <source>
        <dbReference type="Proteomes" id="UP001151133"/>
    </source>
</evidence>
<protein>
    <submittedName>
        <fullName evidence="1">Uncharacterized protein</fullName>
    </submittedName>
</protein>
<reference evidence="1" key="1">
    <citation type="submission" date="2022-10" db="EMBL/GenBank/DDBJ databases">
        <title>Two novel species of Flavobacterium.</title>
        <authorList>
            <person name="Liu Q."/>
            <person name="Xin Y.-H."/>
        </authorList>
    </citation>
    <scope>NUCLEOTIDE SEQUENCE</scope>
    <source>
        <strain evidence="1">LS1R47</strain>
    </source>
</reference>
<comment type="caution">
    <text evidence="1">The sequence shown here is derived from an EMBL/GenBank/DDBJ whole genome shotgun (WGS) entry which is preliminary data.</text>
</comment>
<evidence type="ECO:0000313" key="1">
    <source>
        <dbReference type="EMBL" id="MCV9933934.1"/>
    </source>
</evidence>